<dbReference type="SMART" id="SM00179">
    <property type="entry name" value="EGF_CA"/>
    <property type="match status" value="2"/>
</dbReference>
<dbReference type="InterPro" id="IPR037994">
    <property type="entry name" value="NDPk6"/>
</dbReference>
<evidence type="ECO:0000256" key="5">
    <source>
        <dbReference type="ARBA" id="ARBA00022723"/>
    </source>
</evidence>
<dbReference type="InterPro" id="IPR034907">
    <property type="entry name" value="NDK-like_dom"/>
</dbReference>
<dbReference type="Pfam" id="PF07645">
    <property type="entry name" value="EGF_CA"/>
    <property type="match status" value="1"/>
</dbReference>
<dbReference type="Gene3D" id="2.10.25.10">
    <property type="entry name" value="Laminin"/>
    <property type="match status" value="4"/>
</dbReference>
<accession>A0A9Q1DMM7</accession>
<dbReference type="PROSITE" id="PS51374">
    <property type="entry name" value="NDPK_LIKE"/>
    <property type="match status" value="1"/>
</dbReference>
<dbReference type="EC" id="2.7.4.6" evidence="16"/>
<dbReference type="SMART" id="SM00562">
    <property type="entry name" value="NDK"/>
    <property type="match status" value="1"/>
</dbReference>
<dbReference type="CDD" id="cd00054">
    <property type="entry name" value="EGF_CA"/>
    <property type="match status" value="1"/>
</dbReference>
<feature type="binding site" evidence="14">
    <location>
        <position position="394"/>
    </location>
    <ligand>
        <name>ATP</name>
        <dbReference type="ChEBI" id="CHEBI:30616"/>
    </ligand>
</feature>
<evidence type="ECO:0000259" key="18">
    <source>
        <dbReference type="PROSITE" id="PS50041"/>
    </source>
</evidence>
<evidence type="ECO:0000256" key="2">
    <source>
        <dbReference type="ARBA" id="ARBA00008142"/>
    </source>
</evidence>
<dbReference type="GO" id="GO:0005509">
    <property type="term" value="F:calcium ion binding"/>
    <property type="evidence" value="ECO:0007669"/>
    <property type="project" value="InterPro"/>
</dbReference>
<dbReference type="InterPro" id="IPR001564">
    <property type="entry name" value="Nucleoside_diP_kinase"/>
</dbReference>
<evidence type="ECO:0000256" key="4">
    <source>
        <dbReference type="ARBA" id="ARBA00022679"/>
    </source>
</evidence>
<dbReference type="PROSITE" id="PS50041">
    <property type="entry name" value="C_TYPE_LECTIN_2"/>
    <property type="match status" value="1"/>
</dbReference>
<dbReference type="PROSITE" id="PS00469">
    <property type="entry name" value="NDPK"/>
    <property type="match status" value="1"/>
</dbReference>
<dbReference type="PROSITE" id="PS01187">
    <property type="entry name" value="EGF_CA"/>
    <property type="match status" value="1"/>
</dbReference>
<dbReference type="GO" id="GO:0006228">
    <property type="term" value="P:UTP biosynthetic process"/>
    <property type="evidence" value="ECO:0007669"/>
    <property type="project" value="InterPro"/>
</dbReference>
<dbReference type="InterPro" id="IPR018097">
    <property type="entry name" value="EGF_Ca-bd_CS"/>
</dbReference>
<keyword evidence="4 16" id="KW-0808">Transferase</keyword>
<dbReference type="GO" id="GO:0005524">
    <property type="term" value="F:ATP binding"/>
    <property type="evidence" value="ECO:0007669"/>
    <property type="project" value="UniProtKB-KW"/>
</dbReference>
<evidence type="ECO:0000256" key="6">
    <source>
        <dbReference type="ARBA" id="ARBA00022737"/>
    </source>
</evidence>
<dbReference type="GO" id="GO:0005739">
    <property type="term" value="C:mitochondrion"/>
    <property type="evidence" value="ECO:0007669"/>
    <property type="project" value="TreeGrafter"/>
</dbReference>
<evidence type="ECO:0000256" key="7">
    <source>
        <dbReference type="ARBA" id="ARBA00022741"/>
    </source>
</evidence>
<keyword evidence="3 13" id="KW-0245">EGF-like domain</keyword>
<evidence type="ECO:0000313" key="20">
    <source>
        <dbReference type="Proteomes" id="UP001152803"/>
    </source>
</evidence>
<comment type="cofactor">
    <cofactor evidence="1">
        <name>Mg(2+)</name>
        <dbReference type="ChEBI" id="CHEBI:18420"/>
    </cofactor>
</comment>
<protein>
    <recommendedName>
        <fullName evidence="16">Nucleoside diphosphate kinase</fullName>
        <ecNumber evidence="16">2.7.4.6</ecNumber>
    </recommendedName>
</protein>
<comment type="similarity">
    <text evidence="2 14 15">Belongs to the NDK family.</text>
</comment>
<evidence type="ECO:0000313" key="19">
    <source>
        <dbReference type="EMBL" id="KAJ8275368.1"/>
    </source>
</evidence>
<dbReference type="InterPro" id="IPR024730">
    <property type="entry name" value="MSP1_EGF_1"/>
</dbReference>
<name>A0A9Q1DMM7_CONCO</name>
<evidence type="ECO:0000256" key="3">
    <source>
        <dbReference type="ARBA" id="ARBA00022536"/>
    </source>
</evidence>
<dbReference type="InterPro" id="IPR009030">
    <property type="entry name" value="Growth_fac_rcpt_cys_sf"/>
</dbReference>
<keyword evidence="20" id="KW-1185">Reference proteome</keyword>
<dbReference type="SUPFAM" id="SSF56436">
    <property type="entry name" value="C-type lectin-like"/>
    <property type="match status" value="1"/>
</dbReference>
<dbReference type="GO" id="GO:0006241">
    <property type="term" value="P:CTP biosynthetic process"/>
    <property type="evidence" value="ECO:0007669"/>
    <property type="project" value="InterPro"/>
</dbReference>
<dbReference type="InterPro" id="IPR001304">
    <property type="entry name" value="C-type_lectin-like"/>
</dbReference>
<dbReference type="InterPro" id="IPR023005">
    <property type="entry name" value="Nucleoside_diP_kinase_AS"/>
</dbReference>
<proteinExistence type="inferred from homology"/>
<dbReference type="OrthoDB" id="25346at2759"/>
<feature type="binding site" evidence="14">
    <location>
        <position position="360"/>
    </location>
    <ligand>
        <name>ATP</name>
        <dbReference type="ChEBI" id="CHEBI:30616"/>
    </ligand>
</feature>
<keyword evidence="8 16" id="KW-0418">Kinase</keyword>
<dbReference type="PANTHER" id="PTHR46956">
    <property type="entry name" value="NUCLEOSIDE DIPHOSPHATE KINASE 6"/>
    <property type="match status" value="1"/>
</dbReference>
<dbReference type="CDD" id="cd04414">
    <property type="entry name" value="NDPk6"/>
    <property type="match status" value="1"/>
</dbReference>
<feature type="binding site" evidence="14">
    <location>
        <position position="388"/>
    </location>
    <ligand>
        <name>ATP</name>
        <dbReference type="ChEBI" id="CHEBI:30616"/>
    </ligand>
</feature>
<dbReference type="GO" id="GO:0045839">
    <property type="term" value="P:negative regulation of mitotic nuclear division"/>
    <property type="evidence" value="ECO:0007669"/>
    <property type="project" value="TreeGrafter"/>
</dbReference>
<keyword evidence="6" id="KW-0677">Repeat</keyword>
<feature type="domain" description="C-type lectin" evidence="18">
    <location>
        <begin position="1"/>
        <end position="75"/>
    </location>
</feature>
<dbReference type="InterPro" id="IPR000152">
    <property type="entry name" value="EGF-type_Asp/Asn_hydroxyl_site"/>
</dbReference>
<evidence type="ECO:0000256" key="14">
    <source>
        <dbReference type="PROSITE-ProRule" id="PRU00706"/>
    </source>
</evidence>
<dbReference type="GO" id="GO:0004550">
    <property type="term" value="F:nucleoside diphosphate kinase activity"/>
    <property type="evidence" value="ECO:0007669"/>
    <property type="project" value="UniProtKB-EC"/>
</dbReference>
<reference evidence="19" key="1">
    <citation type="journal article" date="2023" name="Science">
        <title>Genome structures resolve the early diversification of teleost fishes.</title>
        <authorList>
            <person name="Parey E."/>
            <person name="Louis A."/>
            <person name="Montfort J."/>
            <person name="Bouchez O."/>
            <person name="Roques C."/>
            <person name="Iampietro C."/>
            <person name="Lluch J."/>
            <person name="Castinel A."/>
            <person name="Donnadieu C."/>
            <person name="Desvignes T."/>
            <person name="Floi Bucao C."/>
            <person name="Jouanno E."/>
            <person name="Wen M."/>
            <person name="Mejri S."/>
            <person name="Dirks R."/>
            <person name="Jansen H."/>
            <person name="Henkel C."/>
            <person name="Chen W.J."/>
            <person name="Zahm M."/>
            <person name="Cabau C."/>
            <person name="Klopp C."/>
            <person name="Thompson A.W."/>
            <person name="Robinson-Rechavi M."/>
            <person name="Braasch I."/>
            <person name="Lecointre G."/>
            <person name="Bobe J."/>
            <person name="Postlethwait J.H."/>
            <person name="Berthelot C."/>
            <person name="Roest Crollius H."/>
            <person name="Guiguen Y."/>
        </authorList>
    </citation>
    <scope>NUCLEOTIDE SEQUENCE</scope>
    <source>
        <strain evidence="19">Concon-B</strain>
    </source>
</reference>
<comment type="caution">
    <text evidence="19">The sequence shown here is derived from an EMBL/GenBank/DDBJ whole genome shotgun (WGS) entry which is preliminary data.</text>
</comment>
<evidence type="ECO:0000256" key="1">
    <source>
        <dbReference type="ARBA" id="ARBA00001946"/>
    </source>
</evidence>
<dbReference type="PROSITE" id="PS00010">
    <property type="entry name" value="ASX_HYDROXYL"/>
    <property type="match status" value="2"/>
</dbReference>
<dbReference type="PROSITE" id="PS50026">
    <property type="entry name" value="EGF_3"/>
    <property type="match status" value="1"/>
</dbReference>
<evidence type="ECO:0000256" key="12">
    <source>
        <dbReference type="ARBA" id="ARBA00023157"/>
    </source>
</evidence>
<dbReference type="SMART" id="SM00181">
    <property type="entry name" value="EGF"/>
    <property type="match status" value="4"/>
</dbReference>
<evidence type="ECO:0000256" key="15">
    <source>
        <dbReference type="RuleBase" id="RU004011"/>
    </source>
</evidence>
<dbReference type="Pfam" id="PF00334">
    <property type="entry name" value="NDK"/>
    <property type="match status" value="1"/>
</dbReference>
<dbReference type="Pfam" id="PF12946">
    <property type="entry name" value="EGF_MSP1_1"/>
    <property type="match status" value="1"/>
</dbReference>
<organism evidence="19 20">
    <name type="scientific">Conger conger</name>
    <name type="common">Conger eel</name>
    <name type="synonym">Muraena conger</name>
    <dbReference type="NCBI Taxonomy" id="82655"/>
    <lineage>
        <taxon>Eukaryota</taxon>
        <taxon>Metazoa</taxon>
        <taxon>Chordata</taxon>
        <taxon>Craniata</taxon>
        <taxon>Vertebrata</taxon>
        <taxon>Euteleostomi</taxon>
        <taxon>Actinopterygii</taxon>
        <taxon>Neopterygii</taxon>
        <taxon>Teleostei</taxon>
        <taxon>Anguilliformes</taxon>
        <taxon>Congridae</taxon>
        <taxon>Conger</taxon>
    </lineage>
</organism>
<evidence type="ECO:0000256" key="13">
    <source>
        <dbReference type="PROSITE-ProRule" id="PRU00076"/>
    </source>
</evidence>
<feature type="domain" description="EGF-like" evidence="17">
    <location>
        <begin position="218"/>
        <end position="254"/>
    </location>
</feature>
<dbReference type="PRINTS" id="PR01243">
    <property type="entry name" value="NUCDPKINASE"/>
</dbReference>
<dbReference type="Proteomes" id="UP001152803">
    <property type="component" value="Unassembled WGS sequence"/>
</dbReference>
<dbReference type="InterPro" id="IPR036850">
    <property type="entry name" value="NDK-like_dom_sf"/>
</dbReference>
<evidence type="ECO:0000256" key="8">
    <source>
        <dbReference type="ARBA" id="ARBA00022777"/>
    </source>
</evidence>
<evidence type="ECO:0000259" key="17">
    <source>
        <dbReference type="PROSITE" id="PS50026"/>
    </source>
</evidence>
<evidence type="ECO:0000256" key="10">
    <source>
        <dbReference type="ARBA" id="ARBA00022842"/>
    </source>
</evidence>
<comment type="catalytic activity">
    <reaction evidence="16">
        <text>a 2'-deoxyribonucleoside 5'-diphosphate + ATP = a 2'-deoxyribonucleoside 5'-triphosphate + ADP</text>
        <dbReference type="Rhea" id="RHEA:44640"/>
        <dbReference type="ChEBI" id="CHEBI:30616"/>
        <dbReference type="ChEBI" id="CHEBI:61560"/>
        <dbReference type="ChEBI" id="CHEBI:73316"/>
        <dbReference type="ChEBI" id="CHEBI:456216"/>
        <dbReference type="EC" id="2.7.4.6"/>
    </reaction>
</comment>
<dbReference type="InterPro" id="IPR049883">
    <property type="entry name" value="NOTCH1_EGF-like"/>
</dbReference>
<dbReference type="SUPFAM" id="SSF54919">
    <property type="entry name" value="Nucleoside diphosphate kinase, NDK"/>
    <property type="match status" value="1"/>
</dbReference>
<keyword evidence="5" id="KW-0479">Metal-binding</keyword>
<evidence type="ECO:0000256" key="11">
    <source>
        <dbReference type="ARBA" id="ARBA00023080"/>
    </source>
</evidence>
<dbReference type="InterPro" id="IPR016187">
    <property type="entry name" value="CTDL_fold"/>
</dbReference>
<keyword evidence="10" id="KW-0460">Magnesium</keyword>
<feature type="active site" description="Pros-phosphohistidine intermediate" evidence="14">
    <location>
        <position position="421"/>
    </location>
</feature>
<dbReference type="EMBL" id="JAFJMO010000006">
    <property type="protein sequence ID" value="KAJ8275368.1"/>
    <property type="molecule type" value="Genomic_DNA"/>
</dbReference>
<feature type="binding site" evidence="14">
    <location>
        <position position="311"/>
    </location>
    <ligand>
        <name>ATP</name>
        <dbReference type="ChEBI" id="CHEBI:30616"/>
    </ligand>
</feature>
<dbReference type="AlphaFoldDB" id="A0A9Q1DMM7"/>
<gene>
    <name evidence="19" type="ORF">COCON_G00099930</name>
</gene>
<feature type="binding site" evidence="14">
    <location>
        <position position="418"/>
    </location>
    <ligand>
        <name>ATP</name>
        <dbReference type="ChEBI" id="CHEBI:30616"/>
    </ligand>
</feature>
<sequence length="486" mass="54241">MGELLRDAEGEFWIGLQFNGNGCTDTSRLRRYVWITGDTLTNFTNWSDGDSEPFCAPMCVSVSRDLKWKERSCDKIMDGFLCEHDRTKVCAPLEPRETDESVHYITPFGNEGEGPTMLPMGSVVTGRPSGVKHICTPDGVWLRAPWSCEVLNGGCEHKCVTKTPQCTCPAGTALQRNNITCTPNDACVNLGCEQLCLAGACLCRDGYELLADGKGCRDKDECRDTMICPNSNCVNTIGSYECLCAAGFVKENGVCVDVNECSSSPCEHECENMKGGYACSCFEGNRKTDSRMVLITARCAKALQLTLAVIKPDAVAHPLILEALHQKILENKFIIVKSKEIVWQRRDSERFYAEHKGRFFYQRLVEFMSSGPMWAYILAREEAVSHWRALMGPTKVFRARYVAPGSIRAGFGLTDTRNTTHGSDSEDSARREIAFFFPEFSVAEWMESAEPAFRAGPVEYDQHRRTHTLAGQQTDPQHPLQTDPQH</sequence>
<dbReference type="InterPro" id="IPR016186">
    <property type="entry name" value="C-type_lectin-like/link_sf"/>
</dbReference>
<dbReference type="GO" id="GO:0006183">
    <property type="term" value="P:GTP biosynthetic process"/>
    <property type="evidence" value="ECO:0007669"/>
    <property type="project" value="InterPro"/>
</dbReference>
<keyword evidence="9 16" id="KW-0067">ATP-binding</keyword>
<comment type="caution">
    <text evidence="13">Lacks conserved residue(s) required for the propagation of feature annotation.</text>
</comment>
<evidence type="ECO:0000256" key="16">
    <source>
        <dbReference type="RuleBase" id="RU004013"/>
    </source>
</evidence>
<dbReference type="InterPro" id="IPR000742">
    <property type="entry name" value="EGF"/>
</dbReference>
<dbReference type="PANTHER" id="PTHR46956:SF1">
    <property type="entry name" value="NUCLEOSIDE DIPHOSPHATE KINASE 6"/>
    <property type="match status" value="1"/>
</dbReference>
<keyword evidence="7 16" id="KW-0547">Nucleotide-binding</keyword>
<dbReference type="SUPFAM" id="SSF57196">
    <property type="entry name" value="EGF/Laminin"/>
    <property type="match status" value="1"/>
</dbReference>
<dbReference type="GO" id="GO:0030308">
    <property type="term" value="P:negative regulation of cell growth"/>
    <property type="evidence" value="ECO:0007669"/>
    <property type="project" value="TreeGrafter"/>
</dbReference>
<dbReference type="InterPro" id="IPR001881">
    <property type="entry name" value="EGF-like_Ca-bd_dom"/>
</dbReference>
<dbReference type="Gene3D" id="3.10.100.10">
    <property type="entry name" value="Mannose-Binding Protein A, subunit A"/>
    <property type="match status" value="1"/>
</dbReference>
<keyword evidence="12" id="KW-1015">Disulfide bond</keyword>
<evidence type="ECO:0000256" key="9">
    <source>
        <dbReference type="ARBA" id="ARBA00022840"/>
    </source>
</evidence>
<feature type="binding site" evidence="14">
    <location>
        <position position="408"/>
    </location>
    <ligand>
        <name>ATP</name>
        <dbReference type="ChEBI" id="CHEBI:30616"/>
    </ligand>
</feature>
<dbReference type="Gene3D" id="3.30.70.141">
    <property type="entry name" value="Nucleoside diphosphate kinase-like domain"/>
    <property type="match status" value="1"/>
</dbReference>
<dbReference type="FunFam" id="3.30.70.141:FF:000006">
    <property type="entry name" value="Nucleoside diphosphate kinase"/>
    <property type="match status" value="1"/>
</dbReference>
<dbReference type="SUPFAM" id="SSF57184">
    <property type="entry name" value="Growth factor receptor domain"/>
    <property type="match status" value="1"/>
</dbReference>
<keyword evidence="11" id="KW-0546">Nucleotide metabolism</keyword>